<gene>
    <name evidence="5" type="ORF">NCTC13492_03677</name>
    <name evidence="4" type="ORF">SAMN05421542_0332</name>
</gene>
<proteinExistence type="predicted"/>
<dbReference type="InterPro" id="IPR036116">
    <property type="entry name" value="FN3_sf"/>
</dbReference>
<dbReference type="InterPro" id="IPR003961">
    <property type="entry name" value="FN3_dom"/>
</dbReference>
<keyword evidence="1 2" id="KW-0732">Signal</keyword>
<dbReference type="EMBL" id="FNEG01000001">
    <property type="protein sequence ID" value="SDI17908.1"/>
    <property type="molecule type" value="Genomic_DNA"/>
</dbReference>
<reference evidence="5 7" key="2">
    <citation type="submission" date="2018-06" db="EMBL/GenBank/DDBJ databases">
        <authorList>
            <consortium name="Pathogen Informatics"/>
            <person name="Doyle S."/>
        </authorList>
    </citation>
    <scope>NUCLEOTIDE SEQUENCE [LARGE SCALE GENOMIC DNA]</scope>
    <source>
        <strain evidence="5 7">NCTC13492</strain>
    </source>
</reference>
<dbReference type="AlphaFoldDB" id="A0A2X2X7C5"/>
<accession>A0A2X2X7C5</accession>
<dbReference type="Gene3D" id="2.60.120.200">
    <property type="match status" value="2"/>
</dbReference>
<feature type="domain" description="Fibronectin type-III" evidence="3">
    <location>
        <begin position="262"/>
        <end position="353"/>
    </location>
</feature>
<dbReference type="PROSITE" id="PS50853">
    <property type="entry name" value="FN3"/>
    <property type="match status" value="3"/>
</dbReference>
<dbReference type="GO" id="GO:0003993">
    <property type="term" value="F:acid phosphatase activity"/>
    <property type="evidence" value="ECO:0007669"/>
    <property type="project" value="InterPro"/>
</dbReference>
<evidence type="ECO:0000313" key="7">
    <source>
        <dbReference type="Proteomes" id="UP000251670"/>
    </source>
</evidence>
<evidence type="ECO:0000256" key="1">
    <source>
        <dbReference type="ARBA" id="ARBA00022729"/>
    </source>
</evidence>
<dbReference type="RefSeq" id="WP_089732933.1">
    <property type="nucleotide sequence ID" value="NZ_FNEG01000001.1"/>
</dbReference>
<dbReference type="InterPro" id="IPR015914">
    <property type="entry name" value="PAPs_N"/>
</dbReference>
<dbReference type="GO" id="GO:0046872">
    <property type="term" value="F:metal ion binding"/>
    <property type="evidence" value="ECO:0007669"/>
    <property type="project" value="InterPro"/>
</dbReference>
<keyword evidence="6" id="KW-1185">Reference proteome</keyword>
<evidence type="ECO:0000256" key="2">
    <source>
        <dbReference type="SAM" id="SignalP"/>
    </source>
</evidence>
<organism evidence="5 7">
    <name type="scientific">Chryseobacterium jejuense</name>
    <dbReference type="NCBI Taxonomy" id="445960"/>
    <lineage>
        <taxon>Bacteria</taxon>
        <taxon>Pseudomonadati</taxon>
        <taxon>Bacteroidota</taxon>
        <taxon>Flavobacteriia</taxon>
        <taxon>Flavobacteriales</taxon>
        <taxon>Weeksellaceae</taxon>
        <taxon>Chryseobacterium group</taxon>
        <taxon>Chryseobacterium</taxon>
    </lineage>
</organism>
<name>A0A2X2X7C5_CHRJE</name>
<dbReference type="OrthoDB" id="9813840at2"/>
<protein>
    <submittedName>
        <fullName evidence="4 5">Por secretion system C-terminal sorting domain</fullName>
    </submittedName>
</protein>
<dbReference type="STRING" id="445960.SAMN05421542_0332"/>
<dbReference type="InterPro" id="IPR013783">
    <property type="entry name" value="Ig-like_fold"/>
</dbReference>
<dbReference type="InterPro" id="IPR026444">
    <property type="entry name" value="Secre_tail"/>
</dbReference>
<evidence type="ECO:0000313" key="6">
    <source>
        <dbReference type="Proteomes" id="UP000199426"/>
    </source>
</evidence>
<feature type="domain" description="Fibronectin type-III" evidence="3">
    <location>
        <begin position="369"/>
        <end position="464"/>
    </location>
</feature>
<feature type="domain" description="Fibronectin type-III" evidence="3">
    <location>
        <begin position="727"/>
        <end position="822"/>
    </location>
</feature>
<evidence type="ECO:0000313" key="5">
    <source>
        <dbReference type="EMBL" id="SQB46601.1"/>
    </source>
</evidence>
<dbReference type="SUPFAM" id="SSF49265">
    <property type="entry name" value="Fibronectin type III"/>
    <property type="match status" value="2"/>
</dbReference>
<dbReference type="SMART" id="SM00060">
    <property type="entry name" value="FN3"/>
    <property type="match status" value="4"/>
</dbReference>
<dbReference type="Gene3D" id="2.60.40.10">
    <property type="entry name" value="Immunoglobulins"/>
    <property type="match status" value="4"/>
</dbReference>
<dbReference type="Pfam" id="PF00041">
    <property type="entry name" value="fn3"/>
    <property type="match status" value="2"/>
</dbReference>
<dbReference type="Pfam" id="PF18962">
    <property type="entry name" value="Por_Secre_tail"/>
    <property type="match status" value="1"/>
</dbReference>
<dbReference type="Pfam" id="PF16656">
    <property type="entry name" value="Pur_ac_phosph_N"/>
    <property type="match status" value="1"/>
</dbReference>
<dbReference type="CDD" id="cd00063">
    <property type="entry name" value="FN3"/>
    <property type="match status" value="3"/>
</dbReference>
<evidence type="ECO:0000313" key="4">
    <source>
        <dbReference type="EMBL" id="SDI17908.1"/>
    </source>
</evidence>
<feature type="chain" id="PRO_5016896873" evidence="2">
    <location>
        <begin position="19"/>
        <end position="1060"/>
    </location>
</feature>
<dbReference type="Proteomes" id="UP000199426">
    <property type="component" value="Unassembled WGS sequence"/>
</dbReference>
<dbReference type="Proteomes" id="UP000251670">
    <property type="component" value="Unassembled WGS sequence"/>
</dbReference>
<dbReference type="EMBL" id="UAWB01000013">
    <property type="protein sequence ID" value="SQB46601.1"/>
    <property type="molecule type" value="Genomic_DNA"/>
</dbReference>
<reference evidence="4 6" key="1">
    <citation type="submission" date="2016-10" db="EMBL/GenBank/DDBJ databases">
        <authorList>
            <person name="Varghese N."/>
            <person name="Submissions S."/>
        </authorList>
    </citation>
    <scope>NUCLEOTIDE SEQUENCE [LARGE SCALE GENOMIC DNA]</scope>
    <source>
        <strain evidence="4 6">DSM 19299</strain>
    </source>
</reference>
<feature type="signal peptide" evidence="2">
    <location>
        <begin position="1"/>
        <end position="18"/>
    </location>
</feature>
<evidence type="ECO:0000259" key="3">
    <source>
        <dbReference type="PROSITE" id="PS50853"/>
    </source>
</evidence>
<sequence>MKRILLSCLAFLSMGAYAQTNIASYAFSKSTGVAYVPITGGTKLFPTAASTTSTYDNEVSAAISLSSPFNFGGVAMTTCYVSANGYITFGVAPSGSNYTPLSSVGSTTGAIAAFGQDGGFSASEPLPPGNHEVRYEDLGTEFVVQWQDHANYSNRSTERLNFQIRLVYATGEIKIVYGDCTDPGTSSSNSPQVGIRGNSNAFATNVSALTIGNVPTGSTCDWSKAVTANANNSTMTFSSGTNASIKIPAGLQYSWTPGTLLPVRTFAATTAVTNNGATLSWTAPSGATSYNVQYRIPGSCDWTNYSGNPVSAGTATLTGLAANTSYQVQVQALNGAGQAMYSHIPNLAGTGNGYTTTGSFTTALTCSSTITGLASSAITPDTSTISWTAPAAPPGSGYEYYYSTSSTAPAITASPSGSAGAGVTTANISGLTPSTQYYYWVRSNCNGTDKGAWSSSANFTTLGLCPTVTAPASNASGVSTTPTITWSVINGATGYKLKIGTTSGGNDVLDTDITGGANNSYTLATSLSNSSTYYYSVTGYTATTTGPATACTVRTFQTICTSTNLPYTLDFDNVTTPALPICTSVINSGSGNTWKTASASGGFTGKVLNYSYSSTSAANTWFFTQGLNLTAGVSYRIKYKYANSSGVVYAEKVKVAYGSSATAVGMANTIADHSNITTLGVPTATFTDFTPAASGVYYFGFQAYSAADMNQIYIDDVNIDITPTCFEPSGVAVSAITANGANVSWTAPSLVPGSGYEYYYSTSSLAPTAATAVSGTSTSTSASLSNLLPGTTYYLWVRSACGATDKSVWTPVTVFITNCVPVQTYSQNFDSTPVDGLPPCWTSIGSNLGYAKVIGYTGTIASGPNALYIYTSGSSTGMVSTPDLVGLDSNNAMISFKGRANSYVNGTVQIGYLADPANTSSFVVLGTYTATSTSVLNNYSLDITGVPAGVTKLVFKHTGSEAYSLLIDDFVYQLGNLSTSEATVAKNEIKAYPNPFTDVLNISDASKVKSVSIVDASGRLVKTIENPSSELHLADLKQGMYLVVLHMKDGSKQVVKSIKR</sequence>
<dbReference type="NCBIfam" id="TIGR04183">
    <property type="entry name" value="Por_Secre_tail"/>
    <property type="match status" value="1"/>
</dbReference>